<dbReference type="GO" id="GO:0039615">
    <property type="term" value="C:T=1 icosahedral viral capsid"/>
    <property type="evidence" value="ECO:0007669"/>
    <property type="project" value="UniProtKB-UniRule"/>
</dbReference>
<keyword evidence="5 7" id="KW-0167">Capsid protein</keyword>
<comment type="function">
    <text evidence="7">Self-assembles to form an icosahedral capsid.</text>
</comment>
<evidence type="ECO:0000256" key="4">
    <source>
        <dbReference type="ARBA" id="ARBA00022431"/>
    </source>
</evidence>
<reference evidence="9" key="1">
    <citation type="submission" date="2024-05" db="EMBL/GenBank/DDBJ databases">
        <authorList>
            <person name="Laubscher F."/>
            <person name="Chudzinski V."/>
            <person name="Cordey S."/>
            <person name="Hosszu-Fellous K."/>
            <person name="Kaiser L."/>
        </authorList>
    </citation>
    <scope>NUCLEOTIDE SEQUENCE</scope>
    <source>
        <strain evidence="9">GE-0948-24-002</strain>
    </source>
</reference>
<evidence type="ECO:0000313" key="9">
    <source>
        <dbReference type="EMBL" id="XCH55717.1"/>
    </source>
</evidence>
<name>A0AAU8H3T6_9VIRU</name>
<keyword evidence="6 7" id="KW-0946">Virion</keyword>
<organism evidence="9">
    <name type="scientific">Alphatorquevirus homin29</name>
    <dbReference type="NCBI Taxonomy" id="3048427"/>
    <lineage>
        <taxon>Viruses</taxon>
        <taxon>Monodnaviria</taxon>
        <taxon>Shotokuvirae</taxon>
        <taxon>Commensaviricota</taxon>
        <taxon>Cardeaviricetes</taxon>
        <taxon>Sanitavirales</taxon>
        <taxon>Anelloviridae</taxon>
        <taxon>Alphatorquevirus</taxon>
    </lineage>
</organism>
<keyword evidence="4 7" id="KW-1140">T=1 icosahedral capsid protein</keyword>
<accession>A0AAU8H3T6</accession>
<evidence type="ECO:0000256" key="8">
    <source>
        <dbReference type="SAM" id="MobiDB-lite"/>
    </source>
</evidence>
<proteinExistence type="inferred from homology"/>
<comment type="subcellular location">
    <subcellularLocation>
        <location evidence="1 7">Virion</location>
    </subcellularLocation>
</comment>
<evidence type="ECO:0000256" key="2">
    <source>
        <dbReference type="ARBA" id="ARBA00006131"/>
    </source>
</evidence>
<protein>
    <recommendedName>
        <fullName evidence="3 7">Capsid protein</fullName>
    </recommendedName>
</protein>
<evidence type="ECO:0000256" key="6">
    <source>
        <dbReference type="ARBA" id="ARBA00022844"/>
    </source>
</evidence>
<evidence type="ECO:0000256" key="5">
    <source>
        <dbReference type="ARBA" id="ARBA00022561"/>
    </source>
</evidence>
<dbReference type="EMBL" id="PP816471">
    <property type="protein sequence ID" value="XCH55717.1"/>
    <property type="molecule type" value="Genomic_DNA"/>
</dbReference>
<evidence type="ECO:0000256" key="7">
    <source>
        <dbReference type="RuleBase" id="RU361230"/>
    </source>
</evidence>
<feature type="region of interest" description="Disordered" evidence="8">
    <location>
        <begin position="573"/>
        <end position="602"/>
    </location>
</feature>
<sequence>MAWWWGRWRRRRWGRRRRRPYRVRRRRPRRSFRRRGRGRYVSRRRRRRYYRRRLRRGRRRGRRKRHRQTLVVRQWQPDVVKKCKITGWMPLIICGSGSTQMNFITHMDDTPPMGYTYGGNFVNITFSLEAIYEQFLYHRNRWSRSNHDLDLARYLGTTLKLYRHPTVDYILSYNRTGPFNISEMTYMSTHPALMLLQKHRIVVPSFRTKPKGKRAIKIRIKAPKLMLTKWYFTKDICSMGLFQLMATAAELTNPWLRNTTKSPVIGFRVLKNSLYTCLSNLKDQAMQGERKAVQNKLHPENLHGTGGNAKGWEYTYTKLMASTYYSANRSSTYNWQNYQTNYANTFAKFREKRTANLNLIKAEYLYHYPNNVTQTDFLSDYTLTHDWGIYSPYYLTPTRISLDWDTPWTYVRYNPLSDKGIGNRIYAQWCSEKSSKLDTTKSKCILRDFPLWAMAYGYCDWVVKCTGVSSAWTDMRIAIRCPYTEPALIGSTEDVGFIPVSDTFCNGDMPFLAPYIPITWWIKWYPMITHQKEVLEAIVNCGPFVPRDQTSPAWEITMGYKMDWKWGGSPLPSQAIDDPCQKSTHELPDPDRHPRMLQVSDPTKLGPKTVFHKWDWRRGMLSKRSIKRVQEDSTDDEYVAGPLPRKRNKFDTRVQGPPTPEKESYTLLQALQESGQESSSEDQEQAPQEKEDQKEALMEQLQLQKHHQRVLKRGLKLLLGDVLRLRRGVHWDPLLS</sequence>
<evidence type="ECO:0000256" key="1">
    <source>
        <dbReference type="ARBA" id="ARBA00004328"/>
    </source>
</evidence>
<evidence type="ECO:0000256" key="3">
    <source>
        <dbReference type="ARBA" id="ARBA00018091"/>
    </source>
</evidence>
<feature type="compositionally biased region" description="Basic and acidic residues" evidence="8">
    <location>
        <begin position="579"/>
        <end position="594"/>
    </location>
</feature>
<dbReference type="InterPro" id="IPR004219">
    <property type="entry name" value="TTvirus_Unk"/>
</dbReference>
<feature type="region of interest" description="Disordered" evidence="8">
    <location>
        <begin position="627"/>
        <end position="695"/>
    </location>
</feature>
<dbReference type="Pfam" id="PF02956">
    <property type="entry name" value="TT_ORF1"/>
    <property type="match status" value="1"/>
</dbReference>
<comment type="similarity">
    <text evidence="2 7">Belongs to the anelloviridae capsid protein family.</text>
</comment>